<name>A0A0R2JGM2_9LACO</name>
<dbReference type="InterPro" id="IPR023214">
    <property type="entry name" value="HAD_sf"/>
</dbReference>
<dbReference type="Gene3D" id="3.40.1110.10">
    <property type="entry name" value="Calcium-transporting ATPase, cytoplasmic domain N"/>
    <property type="match status" value="1"/>
</dbReference>
<dbReference type="PANTHER" id="PTHR48085:SF1">
    <property type="entry name" value="CATION TRANSPORTING ATPASE (E1-E2 FAMILY)"/>
    <property type="match status" value="1"/>
</dbReference>
<evidence type="ECO:0000313" key="3">
    <source>
        <dbReference type="EMBL" id="KRN76496.1"/>
    </source>
</evidence>
<feature type="transmembrane region" description="Helical" evidence="2">
    <location>
        <begin position="57"/>
        <end position="77"/>
    </location>
</feature>
<dbReference type="AlphaFoldDB" id="A0A0R2JGM2"/>
<dbReference type="STRING" id="1620.IV67_GL000756"/>
<dbReference type="SUPFAM" id="SSF81660">
    <property type="entry name" value="Metal cation-transporting ATPase, ATP-binding domain N"/>
    <property type="match status" value="1"/>
</dbReference>
<proteinExistence type="inferred from homology"/>
<evidence type="ECO:0000313" key="4">
    <source>
        <dbReference type="Proteomes" id="UP000051673"/>
    </source>
</evidence>
<organism evidence="3 4">
    <name type="scientific">Weissella minor</name>
    <dbReference type="NCBI Taxonomy" id="1620"/>
    <lineage>
        <taxon>Bacteria</taxon>
        <taxon>Bacillati</taxon>
        <taxon>Bacillota</taxon>
        <taxon>Bacilli</taxon>
        <taxon>Lactobacillales</taxon>
        <taxon>Lactobacillaceae</taxon>
        <taxon>Weissella</taxon>
    </lineage>
</organism>
<keyword evidence="2" id="KW-1133">Transmembrane helix</keyword>
<dbReference type="GO" id="GO:0000166">
    <property type="term" value="F:nucleotide binding"/>
    <property type="evidence" value="ECO:0007669"/>
    <property type="project" value="InterPro"/>
</dbReference>
<evidence type="ECO:0000256" key="1">
    <source>
        <dbReference type="ARBA" id="ARBA00006024"/>
    </source>
</evidence>
<accession>A0A0R2JGM2</accession>
<feature type="transmembrane region" description="Helical" evidence="2">
    <location>
        <begin position="128"/>
        <end position="147"/>
    </location>
</feature>
<dbReference type="PANTHER" id="PTHR48085">
    <property type="entry name" value="CADMIUM/ZINC-TRANSPORTING ATPASE HMA2-RELATED"/>
    <property type="match status" value="1"/>
</dbReference>
<feature type="transmembrane region" description="Helical" evidence="2">
    <location>
        <begin position="456"/>
        <end position="477"/>
    </location>
</feature>
<keyword evidence="2" id="KW-0812">Transmembrane</keyword>
<dbReference type="InterPro" id="IPR051014">
    <property type="entry name" value="Cation_Transport_ATPase_IB"/>
</dbReference>
<dbReference type="InterPro" id="IPR023299">
    <property type="entry name" value="ATPase_P-typ_cyto_dom_N"/>
</dbReference>
<keyword evidence="4" id="KW-1185">Reference proteome</keyword>
<keyword evidence="2" id="KW-0472">Membrane</keyword>
<dbReference type="Gene3D" id="3.40.50.1000">
    <property type="entry name" value="HAD superfamily/HAD-like"/>
    <property type="match status" value="1"/>
</dbReference>
<feature type="transmembrane region" description="Helical" evidence="2">
    <location>
        <begin position="24"/>
        <end position="45"/>
    </location>
</feature>
<dbReference type="Proteomes" id="UP000051673">
    <property type="component" value="Unassembled WGS sequence"/>
</dbReference>
<reference evidence="3 4" key="1">
    <citation type="journal article" date="2015" name="Genome Announc.">
        <title>Expanding the biotechnology potential of lactobacilli through comparative genomics of 213 strains and associated genera.</title>
        <authorList>
            <person name="Sun Z."/>
            <person name="Harris H.M."/>
            <person name="McCann A."/>
            <person name="Guo C."/>
            <person name="Argimon S."/>
            <person name="Zhang W."/>
            <person name="Yang X."/>
            <person name="Jeffery I.B."/>
            <person name="Cooney J.C."/>
            <person name="Kagawa T.F."/>
            <person name="Liu W."/>
            <person name="Song Y."/>
            <person name="Salvetti E."/>
            <person name="Wrobel A."/>
            <person name="Rasinkangas P."/>
            <person name="Parkhill J."/>
            <person name="Rea M.C."/>
            <person name="O'Sullivan O."/>
            <person name="Ritari J."/>
            <person name="Douillard F.P."/>
            <person name="Paul Ross R."/>
            <person name="Yang R."/>
            <person name="Briner A.E."/>
            <person name="Felis G.E."/>
            <person name="de Vos W.M."/>
            <person name="Barrangou R."/>
            <person name="Klaenhammer T.R."/>
            <person name="Caufield P.W."/>
            <person name="Cui Y."/>
            <person name="Zhang H."/>
            <person name="O'Toole P.W."/>
        </authorList>
    </citation>
    <scope>NUCLEOTIDE SEQUENCE [LARGE SCALE GENOMIC DNA]</scope>
    <source>
        <strain evidence="3 4">DSM 20014</strain>
    </source>
</reference>
<protein>
    <submittedName>
        <fullName evidence="3">Heavy metal translocating P-type ATPase</fullName>
    </submittedName>
</protein>
<dbReference type="EMBL" id="JQCD01000029">
    <property type="protein sequence ID" value="KRN76496.1"/>
    <property type="molecule type" value="Genomic_DNA"/>
</dbReference>
<sequence>MGSALLMPVLWGWDVAVSLNQPDILIYLLLGAGGIVLLADLLMAWQAFMHQRKQGYSSLWVPILGQTSLYLLTIWVYFVPIHANALRTLTLPITMLGIGLLFLTLNWSQKAERQAPASPAMYKSARRLSWLSVILAAYGLLFFGITWDWQIGLVVATASLLIIDPRWPLIVAAQRRFEAIDRLKESDVKIHHPEVLDHVKEIKQALMEKTGVLTSPQLTVYNVYSINDEYSDQDVLAIMAGLEQEIGGPYAQAMLTYSQSQGVYPTQATDASYLPLVGVKGSVQGADYELVSATYATRNQYEFKRQWLNEIVELGNSVSLLIQDKRAIGVVAFGAPLIRSLTDTDKFFVGEKISTKIASSDTKGSLIRVQEMMQSLEESKGGLAVNEKVRWQKQWALEAPAVLVTNQPVPTDVKPELVVSFLDQPAEVDITITKLSEIKDIWQTAKKLNQIDHGSLVLWQTVLIILIVLAAGLEIFINMTNSMILFVPIFTIFVRALITTVLKYWLK</sequence>
<comment type="similarity">
    <text evidence="1">Belongs to the cation transport ATPase (P-type) (TC 3.A.3) family. Type IB subfamily.</text>
</comment>
<dbReference type="PATRIC" id="fig|1620.3.peg.769"/>
<dbReference type="GO" id="GO:0022857">
    <property type="term" value="F:transmembrane transporter activity"/>
    <property type="evidence" value="ECO:0007669"/>
    <property type="project" value="TreeGrafter"/>
</dbReference>
<feature type="transmembrane region" description="Helical" evidence="2">
    <location>
        <begin position="153"/>
        <end position="173"/>
    </location>
</feature>
<feature type="transmembrane region" description="Helical" evidence="2">
    <location>
        <begin position="483"/>
        <end position="506"/>
    </location>
</feature>
<comment type="caution">
    <text evidence="3">The sequence shown here is derived from an EMBL/GenBank/DDBJ whole genome shotgun (WGS) entry which is preliminary data.</text>
</comment>
<evidence type="ECO:0000256" key="2">
    <source>
        <dbReference type="SAM" id="Phobius"/>
    </source>
</evidence>
<gene>
    <name evidence="3" type="ORF">IV67_GL000756</name>
</gene>
<feature type="transmembrane region" description="Helical" evidence="2">
    <location>
        <begin position="89"/>
        <end position="107"/>
    </location>
</feature>
<dbReference type="GO" id="GO:0016020">
    <property type="term" value="C:membrane"/>
    <property type="evidence" value="ECO:0007669"/>
    <property type="project" value="TreeGrafter"/>
</dbReference>